<evidence type="ECO:0000313" key="2">
    <source>
        <dbReference type="EMBL" id="GAI23679.1"/>
    </source>
</evidence>
<dbReference type="InterPro" id="IPR052180">
    <property type="entry name" value="NhaC_Na-H+_Antiporter"/>
</dbReference>
<sequence>MEKETKKKIRTSKKPSLAVALIPITAMGLLLGIGYGIYQIRVQVLLVAAAFITGCLGLFLRFTWQEMEKGIVDSIHKAMPAILIMLCESVFL</sequence>
<dbReference type="PANTHER" id="PTHR33451:SF3">
    <property type="entry name" value="MALATE-2H(+)_NA(+)-LACTATE ANTIPORTER"/>
    <property type="match status" value="1"/>
</dbReference>
<gene>
    <name evidence="2" type="ORF">S06H3_25730</name>
</gene>
<name>X1NYE1_9ZZZZ</name>
<dbReference type="AlphaFoldDB" id="X1NYE1"/>
<comment type="caution">
    <text evidence="2">The sequence shown here is derived from an EMBL/GenBank/DDBJ whole genome shotgun (WGS) entry which is preliminary data.</text>
</comment>
<accession>X1NYE1</accession>
<keyword evidence="1" id="KW-0472">Membrane</keyword>
<evidence type="ECO:0000256" key="1">
    <source>
        <dbReference type="SAM" id="Phobius"/>
    </source>
</evidence>
<organism evidence="2">
    <name type="scientific">marine sediment metagenome</name>
    <dbReference type="NCBI Taxonomy" id="412755"/>
    <lineage>
        <taxon>unclassified sequences</taxon>
        <taxon>metagenomes</taxon>
        <taxon>ecological metagenomes</taxon>
    </lineage>
</organism>
<feature type="transmembrane region" description="Helical" evidence="1">
    <location>
        <begin position="16"/>
        <end position="38"/>
    </location>
</feature>
<keyword evidence="1" id="KW-0812">Transmembrane</keyword>
<dbReference type="EMBL" id="BARV01014826">
    <property type="protein sequence ID" value="GAI23679.1"/>
    <property type="molecule type" value="Genomic_DNA"/>
</dbReference>
<evidence type="ECO:0008006" key="3">
    <source>
        <dbReference type="Google" id="ProtNLM"/>
    </source>
</evidence>
<dbReference type="PANTHER" id="PTHR33451">
    <property type="entry name" value="MALATE-2H(+)/NA(+)-LACTATE ANTIPORTER"/>
    <property type="match status" value="1"/>
</dbReference>
<proteinExistence type="predicted"/>
<reference evidence="2" key="1">
    <citation type="journal article" date="2014" name="Front. Microbiol.">
        <title>High frequency of phylogenetically diverse reductive dehalogenase-homologous genes in deep subseafloor sedimentary metagenomes.</title>
        <authorList>
            <person name="Kawai M."/>
            <person name="Futagami T."/>
            <person name="Toyoda A."/>
            <person name="Takaki Y."/>
            <person name="Nishi S."/>
            <person name="Hori S."/>
            <person name="Arai W."/>
            <person name="Tsubouchi T."/>
            <person name="Morono Y."/>
            <person name="Uchiyama I."/>
            <person name="Ito T."/>
            <person name="Fujiyama A."/>
            <person name="Inagaki F."/>
            <person name="Takami H."/>
        </authorList>
    </citation>
    <scope>NUCLEOTIDE SEQUENCE</scope>
    <source>
        <strain evidence="2">Expedition CK06-06</strain>
    </source>
</reference>
<feature type="transmembrane region" description="Helical" evidence="1">
    <location>
        <begin position="44"/>
        <end position="64"/>
    </location>
</feature>
<keyword evidence="1" id="KW-1133">Transmembrane helix</keyword>
<protein>
    <recommendedName>
        <fullName evidence="3">Na+/H+ antiporter NhaC-like C-terminal domain-containing protein</fullName>
    </recommendedName>
</protein>